<dbReference type="Proteomes" id="UP001500653">
    <property type="component" value="Unassembled WGS sequence"/>
</dbReference>
<dbReference type="EMBL" id="BAAALN010000003">
    <property type="protein sequence ID" value="GAA1229611.1"/>
    <property type="molecule type" value="Genomic_DNA"/>
</dbReference>
<name>A0ABN1W0D8_9PSEU</name>
<accession>A0ABN1W0D8</accession>
<organism evidence="2 3">
    <name type="scientific">Prauserella halophila</name>
    <dbReference type="NCBI Taxonomy" id="185641"/>
    <lineage>
        <taxon>Bacteria</taxon>
        <taxon>Bacillati</taxon>
        <taxon>Actinomycetota</taxon>
        <taxon>Actinomycetes</taxon>
        <taxon>Pseudonocardiales</taxon>
        <taxon>Pseudonocardiaceae</taxon>
        <taxon>Prauserella</taxon>
    </lineage>
</organism>
<gene>
    <name evidence="2" type="ORF">GCM10009676_10280</name>
</gene>
<evidence type="ECO:0000313" key="2">
    <source>
        <dbReference type="EMBL" id="GAA1229611.1"/>
    </source>
</evidence>
<comment type="caution">
    <text evidence="2">The sequence shown here is derived from an EMBL/GenBank/DDBJ whole genome shotgun (WGS) entry which is preliminary data.</text>
</comment>
<reference evidence="2 3" key="1">
    <citation type="journal article" date="2019" name="Int. J. Syst. Evol. Microbiol.">
        <title>The Global Catalogue of Microorganisms (GCM) 10K type strain sequencing project: providing services to taxonomists for standard genome sequencing and annotation.</title>
        <authorList>
            <consortium name="The Broad Institute Genomics Platform"/>
            <consortium name="The Broad Institute Genome Sequencing Center for Infectious Disease"/>
            <person name="Wu L."/>
            <person name="Ma J."/>
        </authorList>
    </citation>
    <scope>NUCLEOTIDE SEQUENCE [LARGE SCALE GENOMIC DNA]</scope>
    <source>
        <strain evidence="2 3">JCM 13023</strain>
    </source>
</reference>
<feature type="compositionally biased region" description="Basic and acidic residues" evidence="1">
    <location>
        <begin position="1"/>
        <end position="24"/>
    </location>
</feature>
<dbReference type="RefSeq" id="WP_253862805.1">
    <property type="nucleotide sequence ID" value="NZ_BAAALN010000003.1"/>
</dbReference>
<feature type="compositionally biased region" description="Basic and acidic residues" evidence="1">
    <location>
        <begin position="33"/>
        <end position="62"/>
    </location>
</feature>
<proteinExistence type="predicted"/>
<keyword evidence="3" id="KW-1185">Reference proteome</keyword>
<protein>
    <submittedName>
        <fullName evidence="2">Uncharacterized protein</fullName>
    </submittedName>
</protein>
<sequence length="74" mass="8683">MSTDHLDDLIAENQQRRTENRADDEQAAADTARLIDHMDHPHENEQQRARRQGRQSERERLRQLGVQLDPNADL</sequence>
<feature type="region of interest" description="Disordered" evidence="1">
    <location>
        <begin position="1"/>
        <end position="74"/>
    </location>
</feature>
<evidence type="ECO:0000313" key="3">
    <source>
        <dbReference type="Proteomes" id="UP001500653"/>
    </source>
</evidence>
<evidence type="ECO:0000256" key="1">
    <source>
        <dbReference type="SAM" id="MobiDB-lite"/>
    </source>
</evidence>